<accession>A0A453FT33</accession>
<keyword evidence="3" id="KW-1185">Reference proteome</keyword>
<dbReference type="AlphaFoldDB" id="A0A453FT33"/>
<evidence type="ECO:0000256" key="1">
    <source>
        <dbReference type="SAM" id="Phobius"/>
    </source>
</evidence>
<reference evidence="3" key="2">
    <citation type="journal article" date="2017" name="Nat. Plants">
        <title>The Aegilops tauschii genome reveals multiple impacts of transposons.</title>
        <authorList>
            <person name="Zhao G."/>
            <person name="Zou C."/>
            <person name="Li K."/>
            <person name="Wang K."/>
            <person name="Li T."/>
            <person name="Gao L."/>
            <person name="Zhang X."/>
            <person name="Wang H."/>
            <person name="Yang Z."/>
            <person name="Liu X."/>
            <person name="Jiang W."/>
            <person name="Mao L."/>
            <person name="Kong X."/>
            <person name="Jiao Y."/>
            <person name="Jia J."/>
        </authorList>
    </citation>
    <scope>NUCLEOTIDE SEQUENCE [LARGE SCALE GENOMIC DNA]</scope>
    <source>
        <strain evidence="3">cv. AL8/78</strain>
    </source>
</reference>
<keyword evidence="1" id="KW-1133">Transmembrane helix</keyword>
<evidence type="ECO:0000313" key="2">
    <source>
        <dbReference type="EnsemblPlants" id="AET3Gv20769700.12"/>
    </source>
</evidence>
<sequence>MDQMHSRSNQTNLEFVLMYGEIGLRIKGETETIFHSRQYNSEFKEGLLSWINTYLACSMMIFASTVIRLRLVPNMIHDRSEIKLLELLVLKCLSNVRLINLQLPHFKH</sequence>
<name>A0A453FT33_AEGTS</name>
<feature type="transmembrane region" description="Helical" evidence="1">
    <location>
        <begin position="47"/>
        <end position="69"/>
    </location>
</feature>
<reference evidence="3" key="1">
    <citation type="journal article" date="2014" name="Science">
        <title>Ancient hybridizations among the ancestral genomes of bread wheat.</title>
        <authorList>
            <consortium name="International Wheat Genome Sequencing Consortium,"/>
            <person name="Marcussen T."/>
            <person name="Sandve S.R."/>
            <person name="Heier L."/>
            <person name="Spannagl M."/>
            <person name="Pfeifer M."/>
            <person name="Jakobsen K.S."/>
            <person name="Wulff B.B."/>
            <person name="Steuernagel B."/>
            <person name="Mayer K.F."/>
            <person name="Olsen O.A."/>
        </authorList>
    </citation>
    <scope>NUCLEOTIDE SEQUENCE [LARGE SCALE GENOMIC DNA]</scope>
    <source>
        <strain evidence="3">cv. AL8/78</strain>
    </source>
</reference>
<reference evidence="2" key="5">
    <citation type="journal article" date="2021" name="G3 (Bethesda)">
        <title>Aegilops tauschii genome assembly Aet v5.0 features greater sequence contiguity and improved annotation.</title>
        <authorList>
            <person name="Wang L."/>
            <person name="Zhu T."/>
            <person name="Rodriguez J.C."/>
            <person name="Deal K.R."/>
            <person name="Dubcovsky J."/>
            <person name="McGuire P.E."/>
            <person name="Lux T."/>
            <person name="Spannagl M."/>
            <person name="Mayer K.F.X."/>
            <person name="Baldrich P."/>
            <person name="Meyers B.C."/>
            <person name="Huo N."/>
            <person name="Gu Y.Q."/>
            <person name="Zhou H."/>
            <person name="Devos K.M."/>
            <person name="Bennetzen J.L."/>
            <person name="Unver T."/>
            <person name="Budak H."/>
            <person name="Gulick P.J."/>
            <person name="Galiba G."/>
            <person name="Kalapos B."/>
            <person name="Nelson D.R."/>
            <person name="Li P."/>
            <person name="You F.M."/>
            <person name="Luo M.C."/>
            <person name="Dvorak J."/>
        </authorList>
    </citation>
    <scope>NUCLEOTIDE SEQUENCE [LARGE SCALE GENOMIC DNA]</scope>
    <source>
        <strain evidence="2">cv. AL8/78</strain>
    </source>
</reference>
<dbReference type="EnsemblPlants" id="AET3Gv20769700.12">
    <property type="protein sequence ID" value="AET3Gv20769700.12"/>
    <property type="gene ID" value="AET3Gv20769700"/>
</dbReference>
<proteinExistence type="predicted"/>
<dbReference type="Gramene" id="AET3Gv20769700.12">
    <property type="protein sequence ID" value="AET3Gv20769700.12"/>
    <property type="gene ID" value="AET3Gv20769700"/>
</dbReference>
<evidence type="ECO:0000313" key="3">
    <source>
        <dbReference type="Proteomes" id="UP000015105"/>
    </source>
</evidence>
<keyword evidence="1" id="KW-0812">Transmembrane</keyword>
<organism evidence="2 3">
    <name type="scientific">Aegilops tauschii subsp. strangulata</name>
    <name type="common">Goatgrass</name>
    <dbReference type="NCBI Taxonomy" id="200361"/>
    <lineage>
        <taxon>Eukaryota</taxon>
        <taxon>Viridiplantae</taxon>
        <taxon>Streptophyta</taxon>
        <taxon>Embryophyta</taxon>
        <taxon>Tracheophyta</taxon>
        <taxon>Spermatophyta</taxon>
        <taxon>Magnoliopsida</taxon>
        <taxon>Liliopsida</taxon>
        <taxon>Poales</taxon>
        <taxon>Poaceae</taxon>
        <taxon>BOP clade</taxon>
        <taxon>Pooideae</taxon>
        <taxon>Triticodae</taxon>
        <taxon>Triticeae</taxon>
        <taxon>Triticinae</taxon>
        <taxon>Aegilops</taxon>
    </lineage>
</organism>
<reference evidence="2" key="4">
    <citation type="submission" date="2019-03" db="UniProtKB">
        <authorList>
            <consortium name="EnsemblPlants"/>
        </authorList>
    </citation>
    <scope>IDENTIFICATION</scope>
</reference>
<reference evidence="2" key="3">
    <citation type="journal article" date="2017" name="Nature">
        <title>Genome sequence of the progenitor of the wheat D genome Aegilops tauschii.</title>
        <authorList>
            <person name="Luo M.C."/>
            <person name="Gu Y.Q."/>
            <person name="Puiu D."/>
            <person name="Wang H."/>
            <person name="Twardziok S.O."/>
            <person name="Deal K.R."/>
            <person name="Huo N."/>
            <person name="Zhu T."/>
            <person name="Wang L."/>
            <person name="Wang Y."/>
            <person name="McGuire P.E."/>
            <person name="Liu S."/>
            <person name="Long H."/>
            <person name="Ramasamy R.K."/>
            <person name="Rodriguez J.C."/>
            <person name="Van S.L."/>
            <person name="Yuan L."/>
            <person name="Wang Z."/>
            <person name="Xia Z."/>
            <person name="Xiao L."/>
            <person name="Anderson O.D."/>
            <person name="Ouyang S."/>
            <person name="Liang Y."/>
            <person name="Zimin A.V."/>
            <person name="Pertea G."/>
            <person name="Qi P."/>
            <person name="Bennetzen J.L."/>
            <person name="Dai X."/>
            <person name="Dawson M.W."/>
            <person name="Muller H.G."/>
            <person name="Kugler K."/>
            <person name="Rivarola-Duarte L."/>
            <person name="Spannagl M."/>
            <person name="Mayer K.F.X."/>
            <person name="Lu F.H."/>
            <person name="Bevan M.W."/>
            <person name="Leroy P."/>
            <person name="Li P."/>
            <person name="You F.M."/>
            <person name="Sun Q."/>
            <person name="Liu Z."/>
            <person name="Lyons E."/>
            <person name="Wicker T."/>
            <person name="Salzberg S.L."/>
            <person name="Devos K.M."/>
            <person name="Dvorak J."/>
        </authorList>
    </citation>
    <scope>NUCLEOTIDE SEQUENCE [LARGE SCALE GENOMIC DNA]</scope>
    <source>
        <strain evidence="2">cv. AL8/78</strain>
    </source>
</reference>
<keyword evidence="1" id="KW-0472">Membrane</keyword>
<protein>
    <submittedName>
        <fullName evidence="2">Uncharacterized protein</fullName>
    </submittedName>
</protein>
<dbReference type="Proteomes" id="UP000015105">
    <property type="component" value="Chromosome 3D"/>
</dbReference>